<dbReference type="EC" id="2.7.11.1" evidence="2"/>
<evidence type="ECO:0000259" key="12">
    <source>
        <dbReference type="PROSITE" id="PS50011"/>
    </source>
</evidence>
<dbReference type="SUPFAM" id="SSF56112">
    <property type="entry name" value="Protein kinase-like (PK-like)"/>
    <property type="match status" value="1"/>
</dbReference>
<proteinExistence type="inferred from homology"/>
<dbReference type="PROSITE" id="PS00108">
    <property type="entry name" value="PROTEIN_KINASE_ST"/>
    <property type="match status" value="1"/>
</dbReference>
<organism evidence="14 15">
    <name type="scientific">Oncorhynchus tshawytscha</name>
    <name type="common">Chinook salmon</name>
    <name type="synonym">Salmo tshawytscha</name>
    <dbReference type="NCBI Taxonomy" id="74940"/>
    <lineage>
        <taxon>Eukaryota</taxon>
        <taxon>Metazoa</taxon>
        <taxon>Chordata</taxon>
        <taxon>Craniata</taxon>
        <taxon>Vertebrata</taxon>
        <taxon>Euteleostomi</taxon>
        <taxon>Actinopterygii</taxon>
        <taxon>Neopterygii</taxon>
        <taxon>Teleostei</taxon>
        <taxon>Protacanthopterygii</taxon>
        <taxon>Salmoniformes</taxon>
        <taxon>Salmonidae</taxon>
        <taxon>Salmoninae</taxon>
        <taxon>Oncorhynchus</taxon>
    </lineage>
</organism>
<dbReference type="FunFam" id="3.30.200.20:FF:000006">
    <property type="entry name" value="TRAF2 and NCK-interacting protein kinase isoform 4"/>
    <property type="match status" value="1"/>
</dbReference>
<evidence type="ECO:0000256" key="6">
    <source>
        <dbReference type="ARBA" id="ARBA00022777"/>
    </source>
</evidence>
<dbReference type="FunFam" id="1.10.510.10:FF:000003">
    <property type="entry name" value="TRAF2 and NCK-interacting protein kinase isoform 4"/>
    <property type="match status" value="1"/>
</dbReference>
<dbReference type="InterPro" id="IPR017441">
    <property type="entry name" value="Protein_kinase_ATP_BS"/>
</dbReference>
<accession>A0A8C8C5I1</accession>
<name>A0A8C8C5I1_ONCTS</name>
<feature type="compositionally biased region" description="Basic and acidic residues" evidence="11">
    <location>
        <begin position="731"/>
        <end position="746"/>
    </location>
</feature>
<evidence type="ECO:0000256" key="11">
    <source>
        <dbReference type="SAM" id="MobiDB-lite"/>
    </source>
</evidence>
<dbReference type="PROSITE" id="PS50219">
    <property type="entry name" value="CNH"/>
    <property type="match status" value="1"/>
</dbReference>
<evidence type="ECO:0000256" key="10">
    <source>
        <dbReference type="PROSITE-ProRule" id="PRU10141"/>
    </source>
</evidence>
<comment type="similarity">
    <text evidence="1">Belongs to the protein kinase superfamily. STE Ser/Thr protein kinase family. STE20 subfamily.</text>
</comment>
<feature type="region of interest" description="Disordered" evidence="11">
    <location>
        <begin position="655"/>
        <end position="774"/>
    </location>
</feature>
<evidence type="ECO:0000256" key="4">
    <source>
        <dbReference type="ARBA" id="ARBA00022679"/>
    </source>
</evidence>
<evidence type="ECO:0000256" key="8">
    <source>
        <dbReference type="ARBA" id="ARBA00047899"/>
    </source>
</evidence>
<feature type="domain" description="Protein kinase" evidence="12">
    <location>
        <begin position="25"/>
        <end position="289"/>
    </location>
</feature>
<keyword evidence="7 10" id="KW-0067">ATP-binding</keyword>
<keyword evidence="4" id="KW-0808">Transferase</keyword>
<evidence type="ECO:0000256" key="3">
    <source>
        <dbReference type="ARBA" id="ARBA00022527"/>
    </source>
</evidence>
<dbReference type="GeneTree" id="ENSGT00940000155063"/>
<evidence type="ECO:0000256" key="1">
    <source>
        <dbReference type="ARBA" id="ARBA00008874"/>
    </source>
</evidence>
<feature type="compositionally biased region" description="Acidic residues" evidence="11">
    <location>
        <begin position="822"/>
        <end position="838"/>
    </location>
</feature>
<dbReference type="Proteomes" id="UP000694402">
    <property type="component" value="Unassembled WGS sequence"/>
</dbReference>
<dbReference type="InterPro" id="IPR008271">
    <property type="entry name" value="Ser/Thr_kinase_AS"/>
</dbReference>
<protein>
    <recommendedName>
        <fullName evidence="2">non-specific serine/threonine protein kinase</fullName>
        <ecNumber evidence="2">2.7.11.1</ecNumber>
    </recommendedName>
</protein>
<dbReference type="InterPro" id="IPR011009">
    <property type="entry name" value="Kinase-like_dom_sf"/>
</dbReference>
<dbReference type="CDD" id="cd06636">
    <property type="entry name" value="STKc_MAP4K4_6_N"/>
    <property type="match status" value="1"/>
</dbReference>
<gene>
    <name evidence="14" type="primary">MAP4K4</name>
</gene>
<dbReference type="PANTHER" id="PTHR47096:SF1">
    <property type="entry name" value="MISSHAPEN LIKE KINASE 1"/>
    <property type="match status" value="1"/>
</dbReference>
<dbReference type="InterPro" id="IPR000719">
    <property type="entry name" value="Prot_kinase_dom"/>
</dbReference>
<keyword evidence="6" id="KW-0418">Kinase</keyword>
<evidence type="ECO:0000256" key="5">
    <source>
        <dbReference type="ARBA" id="ARBA00022741"/>
    </source>
</evidence>
<dbReference type="PANTHER" id="PTHR47096">
    <property type="entry name" value="MISSHAPEN LIKE KINASE 1"/>
    <property type="match status" value="1"/>
</dbReference>
<evidence type="ECO:0000256" key="7">
    <source>
        <dbReference type="ARBA" id="ARBA00022840"/>
    </source>
</evidence>
<keyword evidence="15" id="KW-1185">Reference proteome</keyword>
<dbReference type="SMART" id="SM00036">
    <property type="entry name" value="CNH"/>
    <property type="match status" value="1"/>
</dbReference>
<sequence length="1284" mass="146087">MANESPAKSLVDIDLASLRDPAGIFELVEVVGNGTYGQVYKGRHVKTGQLAAIKVMDVTEDEEEEIKLEINMLKKYSHHRNIATYYGAFIKKSPPGHDDQLWLVMEFCGAGSITDLVKNTKGNTLKEDWIAYISREILRGLAHLHAHHVIHRDIKGQNVLLTENAEVKLVDFGVSAQLDRTVGRRNTFIGTPYWMAPEVIACDENPDATYDYRSDLWSTGITAIEMAEGAPPLCDMHPMRALFLIPRNPPPRLKSKKWSKKFCSFIEGSLVKNYTQRPPTDQLLKHPFIRDQPNERQVRIQLKDHIDRTKKKRGEKDDTEYEYSGSEEEEEEAQEQEGEPSSIVNQPGESTLRRDFIRLQQENKERSEALRRQQLLQEQQLREQEEYKRQLLAERQKRIEQQKEQRRRLEEQQRREREMRRQQEREQRRREQDDKRRMEEVERRRKEEEERRRAEEEKRRADREQEYIRRQLEEEQRHLEILQQQLLHEQAMLLEHKWKELEEQRMAQKLQQQDQSYLLLLQQQPKPLPPATNRPQSPQQLLIQEKTKSPQQLTSDHKGPATIGEVIPSSLPYPITVCCLCLWSCSLVVSPSSSPIPPNVSFPSDEPRLSICLWKVQWSHLAALKSSIATPPVVSRSHSFSEPIVPGFAHLNLRSQEQHHQPAPSSSSSSPAHTDLQPHPQPRATPLEKAPTDDSPPRVPVRTTSRSPVLSCRDSPFHGNATPSNPVSQRKATEPRLLWERVEKLVPRPGSGSSGSTGSSSGSSNSSSHSGSGERFRARCESYVPLIHTRDLTALAKELRAVEDVPRPHKVTDYSSSSEESGTTDEDDDEEVDQEGGEESTSGPEDSRAVSSRLSNGETESVKTMIVHEEGESDAKTTPCKDGTLIVRPVSNSMQKHKSSSSFTPFIDPRLLQVSPSGAALNNLAFGNDARLAEALRADPSRKGSVVNVNPVNTRPQSDTPEIRKYKKRFNSEILCAALWGVNLLVGTESGLMLLDRSGQGKVYPLISRRRFQQMDVLEGLNVLVTISGKKNKLRVYYLSWLRNKILHNDPEVEKKQGWVTVGDLEGAVHYKVVKYERIKFLVLALKNSVEVYAWAPKPYHKFMAFKSFGDLVHKPLLVDLTVEEGQRLKVIYGSSNGFHAVDVDSGAVYDIYLPTHIQTSIQSHAIIILPNTDGIELLVCYEDEGVYVNTYGRITKDVVLQWGEMPTSVAYIRSNQIMGWGEKAIEIRSVETGHLDGVFMHKRAQRLKFLCERNDKVFFASVRSGGASQVYFMTLGRTSLLSW</sequence>
<feature type="region of interest" description="Disordered" evidence="11">
    <location>
        <begin position="400"/>
        <end position="463"/>
    </location>
</feature>
<dbReference type="GO" id="GO:0005829">
    <property type="term" value="C:cytosol"/>
    <property type="evidence" value="ECO:0007669"/>
    <property type="project" value="TreeGrafter"/>
</dbReference>
<keyword evidence="5 10" id="KW-0547">Nucleotide-binding</keyword>
<feature type="region of interest" description="Disordered" evidence="11">
    <location>
        <begin position="806"/>
        <end position="883"/>
    </location>
</feature>
<dbReference type="InterPro" id="IPR001180">
    <property type="entry name" value="CNH_dom"/>
</dbReference>
<dbReference type="Pfam" id="PF00780">
    <property type="entry name" value="CNH"/>
    <property type="match status" value="1"/>
</dbReference>
<feature type="compositionally biased region" description="Basic and acidic residues" evidence="11">
    <location>
        <begin position="866"/>
        <end position="875"/>
    </location>
</feature>
<dbReference type="PROSITE" id="PS50011">
    <property type="entry name" value="PROTEIN_KINASE_DOM"/>
    <property type="match status" value="1"/>
</dbReference>
<evidence type="ECO:0000256" key="2">
    <source>
        <dbReference type="ARBA" id="ARBA00012513"/>
    </source>
</evidence>
<keyword evidence="3" id="KW-0723">Serine/threonine-protein kinase</keyword>
<feature type="region of interest" description="Disordered" evidence="11">
    <location>
        <begin position="303"/>
        <end position="352"/>
    </location>
</feature>
<comment type="catalytic activity">
    <reaction evidence="8">
        <text>L-threonyl-[protein] + ATP = O-phospho-L-threonyl-[protein] + ADP + H(+)</text>
        <dbReference type="Rhea" id="RHEA:46608"/>
        <dbReference type="Rhea" id="RHEA-COMP:11060"/>
        <dbReference type="Rhea" id="RHEA-COMP:11605"/>
        <dbReference type="ChEBI" id="CHEBI:15378"/>
        <dbReference type="ChEBI" id="CHEBI:30013"/>
        <dbReference type="ChEBI" id="CHEBI:30616"/>
        <dbReference type="ChEBI" id="CHEBI:61977"/>
        <dbReference type="ChEBI" id="CHEBI:456216"/>
        <dbReference type="EC" id="2.7.11.1"/>
    </reaction>
</comment>
<feature type="domain" description="CNH" evidence="13">
    <location>
        <begin position="971"/>
        <end position="1258"/>
    </location>
</feature>
<feature type="compositionally biased region" description="Polar residues" evidence="11">
    <location>
        <begin position="849"/>
        <end position="859"/>
    </location>
</feature>
<evidence type="ECO:0000313" key="14">
    <source>
        <dbReference type="Ensembl" id="ENSOTSP00005007117.2"/>
    </source>
</evidence>
<feature type="compositionally biased region" description="Polar residues" evidence="11">
    <location>
        <begin position="721"/>
        <end position="730"/>
    </location>
</feature>
<evidence type="ECO:0000313" key="15">
    <source>
        <dbReference type="Proteomes" id="UP000694402"/>
    </source>
</evidence>
<dbReference type="GO" id="GO:0004674">
    <property type="term" value="F:protein serine/threonine kinase activity"/>
    <property type="evidence" value="ECO:0007669"/>
    <property type="project" value="UniProtKB-KW"/>
</dbReference>
<evidence type="ECO:0000259" key="13">
    <source>
        <dbReference type="PROSITE" id="PS50219"/>
    </source>
</evidence>
<feature type="compositionally biased region" description="Acidic residues" evidence="11">
    <location>
        <begin position="317"/>
        <end position="338"/>
    </location>
</feature>
<feature type="binding site" evidence="10">
    <location>
        <position position="54"/>
    </location>
    <ligand>
        <name>ATP</name>
        <dbReference type="ChEBI" id="CHEBI:30616"/>
    </ligand>
</feature>
<dbReference type="Gene3D" id="1.10.510.10">
    <property type="entry name" value="Transferase(Phosphotransferase) domain 1"/>
    <property type="match status" value="1"/>
</dbReference>
<reference evidence="14" key="2">
    <citation type="submission" date="2025-09" db="UniProtKB">
        <authorList>
            <consortium name="Ensembl"/>
        </authorList>
    </citation>
    <scope>IDENTIFICATION</scope>
</reference>
<dbReference type="SMART" id="SM00220">
    <property type="entry name" value="S_TKc"/>
    <property type="match status" value="1"/>
</dbReference>
<dbReference type="PROSITE" id="PS00107">
    <property type="entry name" value="PROTEIN_KINASE_ATP"/>
    <property type="match status" value="1"/>
</dbReference>
<reference evidence="14" key="1">
    <citation type="submission" date="2025-08" db="UniProtKB">
        <authorList>
            <consortium name="Ensembl"/>
        </authorList>
    </citation>
    <scope>IDENTIFICATION</scope>
</reference>
<dbReference type="Pfam" id="PF00069">
    <property type="entry name" value="Pkinase"/>
    <property type="match status" value="1"/>
</dbReference>
<dbReference type="Gene3D" id="3.30.200.20">
    <property type="entry name" value="Phosphorylase Kinase, domain 1"/>
    <property type="match status" value="1"/>
</dbReference>
<dbReference type="GO" id="GO:0005524">
    <property type="term" value="F:ATP binding"/>
    <property type="evidence" value="ECO:0007669"/>
    <property type="project" value="UniProtKB-UniRule"/>
</dbReference>
<comment type="catalytic activity">
    <reaction evidence="9">
        <text>L-seryl-[protein] + ATP = O-phospho-L-seryl-[protein] + ADP + H(+)</text>
        <dbReference type="Rhea" id="RHEA:17989"/>
        <dbReference type="Rhea" id="RHEA-COMP:9863"/>
        <dbReference type="Rhea" id="RHEA-COMP:11604"/>
        <dbReference type="ChEBI" id="CHEBI:15378"/>
        <dbReference type="ChEBI" id="CHEBI:29999"/>
        <dbReference type="ChEBI" id="CHEBI:30616"/>
        <dbReference type="ChEBI" id="CHEBI:83421"/>
        <dbReference type="ChEBI" id="CHEBI:456216"/>
        <dbReference type="EC" id="2.7.11.1"/>
    </reaction>
</comment>
<feature type="compositionally biased region" description="Low complexity" evidence="11">
    <location>
        <begin position="661"/>
        <end position="673"/>
    </location>
</feature>
<evidence type="ECO:0000256" key="9">
    <source>
        <dbReference type="ARBA" id="ARBA00048679"/>
    </source>
</evidence>
<dbReference type="InterPro" id="IPR051700">
    <property type="entry name" value="STE20_Ser-Thr_kinase"/>
</dbReference>
<feature type="compositionally biased region" description="Low complexity" evidence="11">
    <location>
        <begin position="750"/>
        <end position="771"/>
    </location>
</feature>
<dbReference type="Ensembl" id="ENSOTST00005007861.2">
    <property type="protein sequence ID" value="ENSOTSP00005007117.2"/>
    <property type="gene ID" value="ENSOTSG00005000838.2"/>
</dbReference>